<feature type="region of interest" description="Disordered" evidence="1">
    <location>
        <begin position="526"/>
        <end position="581"/>
    </location>
</feature>
<feature type="compositionally biased region" description="Polar residues" evidence="1">
    <location>
        <begin position="556"/>
        <end position="566"/>
    </location>
</feature>
<feature type="compositionally biased region" description="Polar residues" evidence="1">
    <location>
        <begin position="1570"/>
        <end position="1584"/>
    </location>
</feature>
<feature type="compositionally biased region" description="Polar residues" evidence="1">
    <location>
        <begin position="2390"/>
        <end position="2404"/>
    </location>
</feature>
<feature type="compositionally biased region" description="Polar residues" evidence="1">
    <location>
        <begin position="2046"/>
        <end position="2057"/>
    </location>
</feature>
<feature type="compositionally biased region" description="Basic and acidic residues" evidence="1">
    <location>
        <begin position="875"/>
        <end position="887"/>
    </location>
</feature>
<feature type="compositionally biased region" description="Basic and acidic residues" evidence="1">
    <location>
        <begin position="2713"/>
        <end position="2723"/>
    </location>
</feature>
<feature type="compositionally biased region" description="Basic and acidic residues" evidence="1">
    <location>
        <begin position="1249"/>
        <end position="1289"/>
    </location>
</feature>
<feature type="compositionally biased region" description="Polar residues" evidence="1">
    <location>
        <begin position="2106"/>
        <end position="2121"/>
    </location>
</feature>
<dbReference type="InterPro" id="IPR057480">
    <property type="entry name" value="MAP1A/B/S-like_MBL"/>
</dbReference>
<evidence type="ECO:0008006" key="6">
    <source>
        <dbReference type="Google" id="ProtNLM"/>
    </source>
</evidence>
<feature type="domain" description="Microtubule-associated protein 1A/B/S-like MBL-like" evidence="3">
    <location>
        <begin position="261"/>
        <end position="529"/>
    </location>
</feature>
<feature type="compositionally biased region" description="Basic and acidic residues" evidence="1">
    <location>
        <begin position="3141"/>
        <end position="3152"/>
    </location>
</feature>
<feature type="compositionally biased region" description="Basic and acidic residues" evidence="1">
    <location>
        <begin position="2010"/>
        <end position="2045"/>
    </location>
</feature>
<feature type="compositionally biased region" description="Basic and acidic residues" evidence="1">
    <location>
        <begin position="1174"/>
        <end position="1214"/>
    </location>
</feature>
<feature type="compositionally biased region" description="Basic and acidic residues" evidence="1">
    <location>
        <begin position="1079"/>
        <end position="1095"/>
    </location>
</feature>
<feature type="compositionally biased region" description="Basic and acidic residues" evidence="1">
    <location>
        <begin position="1223"/>
        <end position="1239"/>
    </location>
</feature>
<feature type="compositionally biased region" description="Polar residues" evidence="1">
    <location>
        <begin position="1726"/>
        <end position="1745"/>
    </location>
</feature>
<feature type="compositionally biased region" description="Basic and acidic residues" evidence="1">
    <location>
        <begin position="727"/>
        <end position="741"/>
    </location>
</feature>
<dbReference type="EMBL" id="JAWJWF010000006">
    <property type="protein sequence ID" value="KAK6631453.1"/>
    <property type="molecule type" value="Genomic_DNA"/>
</dbReference>
<feature type="compositionally biased region" description="Basic and acidic residues" evidence="1">
    <location>
        <begin position="1042"/>
        <end position="1063"/>
    </location>
</feature>
<feature type="compositionally biased region" description="Low complexity" evidence="1">
    <location>
        <begin position="3128"/>
        <end position="3140"/>
    </location>
</feature>
<feature type="compositionally biased region" description="Basic and acidic residues" evidence="1">
    <location>
        <begin position="1695"/>
        <end position="1707"/>
    </location>
</feature>
<feature type="compositionally biased region" description="Basic and acidic residues" evidence="1">
    <location>
        <begin position="2325"/>
        <end position="2334"/>
    </location>
</feature>
<feature type="compositionally biased region" description="Polar residues" evidence="1">
    <location>
        <begin position="1363"/>
        <end position="1390"/>
    </location>
</feature>
<feature type="compositionally biased region" description="Basic and acidic residues" evidence="1">
    <location>
        <begin position="982"/>
        <end position="1008"/>
    </location>
</feature>
<feature type="compositionally biased region" description="Polar residues" evidence="1">
    <location>
        <begin position="1650"/>
        <end position="1659"/>
    </location>
</feature>
<feature type="compositionally biased region" description="Polar residues" evidence="1">
    <location>
        <begin position="1765"/>
        <end position="1789"/>
    </location>
</feature>
<feature type="compositionally biased region" description="Polar residues" evidence="1">
    <location>
        <begin position="1626"/>
        <end position="1636"/>
    </location>
</feature>
<evidence type="ECO:0000313" key="5">
    <source>
        <dbReference type="Proteomes" id="UP001359485"/>
    </source>
</evidence>
<dbReference type="Pfam" id="PF23415">
    <property type="entry name" value="MAPB1_N"/>
    <property type="match status" value="1"/>
</dbReference>
<feature type="domain" description="Microtubule-associated protein 1B/S N-terminal" evidence="2">
    <location>
        <begin position="77"/>
        <end position="252"/>
    </location>
</feature>
<dbReference type="PANTHER" id="PTHR13843:SF12">
    <property type="entry name" value="ATPASE F1_V1_A1 COMPLEX ALPHA_BETA SUBUNIT NUCLEOTIDE-BINDING DOMAIN-CONTAINING PROTEIN"/>
    <property type="match status" value="1"/>
</dbReference>
<feature type="region of interest" description="Disordered" evidence="1">
    <location>
        <begin position="867"/>
        <end position="1099"/>
    </location>
</feature>
<feature type="compositionally biased region" description="Acidic residues" evidence="1">
    <location>
        <begin position="2528"/>
        <end position="2545"/>
    </location>
</feature>
<feature type="compositionally biased region" description="Acidic residues" evidence="1">
    <location>
        <begin position="888"/>
        <end position="901"/>
    </location>
</feature>
<feature type="compositionally biased region" description="Low complexity" evidence="1">
    <location>
        <begin position="708"/>
        <end position="721"/>
    </location>
</feature>
<feature type="compositionally biased region" description="Basic and acidic residues" evidence="1">
    <location>
        <begin position="1907"/>
        <end position="1925"/>
    </location>
</feature>
<feature type="region of interest" description="Disordered" evidence="1">
    <location>
        <begin position="3044"/>
        <end position="3193"/>
    </location>
</feature>
<feature type="compositionally biased region" description="Basic and acidic residues" evidence="1">
    <location>
        <begin position="1865"/>
        <end position="1885"/>
    </location>
</feature>
<feature type="compositionally biased region" description="Polar residues" evidence="1">
    <location>
        <begin position="1946"/>
        <end position="1976"/>
    </location>
</feature>
<feature type="compositionally biased region" description="Polar residues" evidence="1">
    <location>
        <begin position="1607"/>
        <end position="1617"/>
    </location>
</feature>
<feature type="compositionally biased region" description="Acidic residues" evidence="1">
    <location>
        <begin position="2799"/>
        <end position="2810"/>
    </location>
</feature>
<feature type="region of interest" description="Disordered" evidence="1">
    <location>
        <begin position="2799"/>
        <end position="2833"/>
    </location>
</feature>
<feature type="compositionally biased region" description="Basic and acidic residues" evidence="1">
    <location>
        <begin position="2546"/>
        <end position="2570"/>
    </location>
</feature>
<feature type="compositionally biased region" description="Polar residues" evidence="1">
    <location>
        <begin position="1802"/>
        <end position="1811"/>
    </location>
</feature>
<dbReference type="Pfam" id="PF25281">
    <property type="entry name" value="MBL_MAP1B"/>
    <property type="match status" value="1"/>
</dbReference>
<accession>A0ABR1AYM3</accession>
<dbReference type="PANTHER" id="PTHR13843">
    <property type="entry name" value="MICROTUBULE-ASSOCIATED PROTEIN"/>
    <property type="match status" value="1"/>
</dbReference>
<dbReference type="Proteomes" id="UP001359485">
    <property type="component" value="Unassembled WGS sequence"/>
</dbReference>
<feature type="compositionally biased region" description="Basic and acidic residues" evidence="1">
    <location>
        <begin position="1391"/>
        <end position="1406"/>
    </location>
</feature>
<sequence length="3309" mass="365756">MRRGGAECCSVLGLRVTHEKPLNSPLMCHFLPCEIIAELISVFQSINSINRPYNIKFLLSEKFQSASKLLDLFIAPAEIVRTFLSWDLNECHVSLEKELEIITGQAPEGEEARFGELLIQYATENLVTEILIHPQLNTLHQCMKNLLSSFTKHRHIIHAGYTFAGNGSWILQDGTLSISDLIEALHEPEVLRVLKAYENSVSIDVHCAAEGDWKTERFQREPVTKLCSIRVNPGDVMTPGNPTISSFISYLSPFLEPANIQQLLQPTDVVGNIRFTHPTLYVFPGGQGDAALFGINGFNMLIDGGFARKACFWDFARHLDRLDAVLLTRLNNSTVNGISAVLQRKKMNHVYPQIGHFFCNLQDRKIALSPDGDKDKDSLIVNLAEEGQEIVANLRHLALKPHPCYRDGNQIDPVNLYHKVGHGKLDMYVISPARDSQAVKEFLAKWTTNDSQLFSNTGRKVGGKSFEFPLQNLVSICALLVWQPANPNDTITRILFPGSTPQHKIFEGLEKLRHLEFLRHPICSVRNISPPSSRGTRSVAKSRQSRSVENRHTPETQRSISTSRMQKISRVRTEKTPSREVKAKVDTNKLADEKKEVETTMEAEPVKKLDNRILTSKDEQIENIKKEIHKIEQAAEGDEQKKKLTAHRSKYDMRNVKSKVDSRAPSRSIDRKKITEKKAEKESETSPPTTPKKALVNGTSTKKEKNTKTSSKLVKTTLSPSATPAKSAKEANNRKVVEARMTKTNSKSLTRKKEETPPPQGPAPSGTTAYAVSSAPATKVDRKAISRRPKGPPSPAKSTTIVKSAKTDAEPKKVGKKLDVDVNVAKAIGKRIVGLQIEKTEPKREKITAKIEPKPVDEIEIIENKETDQMAVNRQPERNEELIIEGREGDEDEVPEEEEEYLIITKEESTEESVKGDESVKDNESVQGEPQTEGEGEIKKLLREEEESEKKQKPADSAEEEVANVAEDVTKQTEETVEETEDKQVDQRETVDVRKQLEDEKDKPDIIKPTDLSPGPNEPEEQNERKDFKDPGGYNRTKRTSRVRENMSKDQKEGGESLPEEKISNTLETSATTAPTLPEDEKVEDHIVEEEKPQTEDAQEIVEEKYIQEDTKEDKKKEILDVVLQELPVIPTHVYVEDSPGVQKKPRDVVKTPDEVADLPMHEEVDPMMYSPCEFKDLQKKSSDEDVRREDKQTEVTNEEREKDDGILHSKQPESDEILPSERPNDKSEDKEPKNDDSITSKYLNIIDELEKTTISKDTKICTPKEEDETERKSKESDEIDKSAGETKDLNLAFKTEGNEESKPETAVAEAEEKENEILSDTQLKSTFKPEEADIQPETAPETSVCGKSSQHELEKSGKSTPEKQPSGKTTPEKQPSGKTTPENNLSGKSTPKDSEPDENHIKDTPGEACGSPVEAQERRPSVARAPRDLKNDKIPTGMSAPHVGVTSGRSTPLSKTISGKTTPELDETKKTPCHSPKGSFPGDKLVETPTSEEPGISPTEVDKKDLNEPSIVVKSGASTATQPRDPLIDTSQQFKRSETSKKLDLQNIATTEISLSGRSPPQDFGKVVSNKTTPRESGTTSPLEGSIDHDSEKPTTPSDLLRDTSKVSTPKSSGKSTPLEKERSATSTPQRSRTATPHELNMEIPEKIMNSTSGTSTPIEKERSATSTPQRADSRESNQDIPEKLISSVSGKSTPKETEEPEKQESGKATPSGTEHSEPTKIKSGKTTPSGLTGNSSPAISGKSTPLDLDKVTAEVAEPHESGKTTPSSSEKGLPKNLQQHDSGTSTPRCLEKDTSRKATPLQSGKTTPSDFGKDIVDRIDSEEDIKKISVTSTPPKSGTASPSGLDREPKSTPHESGQATPTSEHKMKTEESPGRCSPIEKGHSSASTPYHTPGTEISPNLVKTVSDKLDSQEHEEISPKNLEEIPEMFIAQEGSGKSTLIEKTYSNASTPQKSGQASPQELETEIPQVSSQIVPNDESKKPTERDSPKEGSRSPVLQVSGKVTPSSTKEDGDVTSDSKRTDTPQALEKDVLKDKLDDLKKATSSEVLDNLTSCKTPVHHDSSQSSGKNSPSEKEHSRTSTPERSGASTPHGLAKISLQDHSKTPSPNKECLSSTTSKLPQEPQISLEPGTQDQIEKIFPVDLNKQPPREISEIELYPQDGSPLPDQAKSLSGKSTPQDVTDDTSNKSSLPRDENSGQSTPQNLRKESILKDASGRNTPIESDRQLSSKTSPDKLSCISSGADEKNLHIEKDDETVPEASEVVQDEPKKESGNCTPLHIGSDSRTSSKGSGLQESDKVPSATTSPDLKKPEPQNTESQDEIEKDILGNEKYNESGGRSVEIVSKTPEIVSQSIATPSPEVPRQKEETAMKPVIETSESSGPHDKDGSGKSTPISGKPTSDSVSIALAEKGTSATYTSDKESLAKSSSPSPVDISPLSLDEIKEGNLKPERSPGKGRRISDSVRKNPLERLKYEDGDSSRASTPDRSTCERSDSPMPNGMESEEELEKGILESEKQEKESQIFDVSSGEEEELKALDVDDDDSDAEVKRDGRGSDESPGDIGKDEKEDINQLVKTGVTDNDKEFEGDDQKSAVKRMLVTASSEDGGTETEICIQGGVKTLTDVLTRKQDDKEPQPSEEKEGDESEEFSNLILQAKKEYLNQRTRKTSGSSPAEDIDDLDENASIDSEMGSEREELGTLVMQARQELAFVRSRSREDTRKEEPEMQMLQKTQTTKTTETTRTEGNEVVIVTTTITEERQEQEDGTVKVTTKTEVTTRGGKQEGTTVRVNTFIEGRKECEETEEEEFEEIMAGESGKTKAGQEDNQVSRRTSTSSIISQEDLVCRKDSGKIDDIRRGSSEMSPLKTTYITSHGDSESLMTSSFYGNLPMEDEMRAEHLRAYRKAQGYESVTEIGPNGEKMERTYFYGTDDDPVRLGREKSRFVKTVYTEEDQKGSGQIRYVHRFYASDIPEEEGEVEKVEFVQRLDTEEKGTEKDTYRFVKASFPTTEEQIDFAKAIDEHLSVRGELLGTAFKQDTAQVEYKNGTFKTQGESNEEDRCEASSSDPKRDVIEGWGKPLGLPLPPKHFNKAYPFPGQNISTTSSLSTPSENSDSVTNWGQPMSLPSPAPPSSTSGSGETVTGKTGKETPRKEKLQMMKSNDSKGSGSNTPNRRSQSPVKASDRRTPSSGRTNKSGANSHLYLDLTYVPHHGNSYYINVEFFKKVRARYYVFSGTEPSKEVYNALLEAKQTWEDKNLEVTIIPTYDTDILGYWVAENEEILAKHKIDLSPSASRCTINLQDHETSCSAYRLEF</sequence>
<feature type="compositionally biased region" description="Basic and acidic residues" evidence="1">
    <location>
        <begin position="2580"/>
        <end position="2592"/>
    </location>
</feature>
<feature type="compositionally biased region" description="Polar residues" evidence="1">
    <location>
        <begin position="1064"/>
        <end position="1075"/>
    </location>
</feature>
<feature type="compositionally biased region" description="Basic and acidic residues" evidence="1">
    <location>
        <begin position="2244"/>
        <end position="2253"/>
    </location>
</feature>
<feature type="compositionally biased region" description="Basic and acidic residues" evidence="1">
    <location>
        <begin position="2441"/>
        <end position="2479"/>
    </location>
</feature>
<feature type="compositionally biased region" description="Basic and acidic residues" evidence="1">
    <location>
        <begin position="1813"/>
        <end position="1829"/>
    </location>
</feature>
<feature type="region of interest" description="Disordered" evidence="1">
    <location>
        <begin position="1159"/>
        <end position="2693"/>
    </location>
</feature>
<protein>
    <recommendedName>
        <fullName evidence="6">Microtubule-associated protein futsch</fullName>
    </recommendedName>
</protein>
<feature type="compositionally biased region" description="Basic and acidic residues" evidence="1">
    <location>
        <begin position="571"/>
        <end position="581"/>
    </location>
</feature>
<dbReference type="InterPro" id="IPR026074">
    <property type="entry name" value="MAP1"/>
</dbReference>
<feature type="compositionally biased region" description="Polar residues" evidence="1">
    <location>
        <begin position="1831"/>
        <end position="1844"/>
    </location>
</feature>
<feature type="compositionally biased region" description="Basic and acidic residues" evidence="1">
    <location>
        <begin position="2625"/>
        <end position="2639"/>
    </location>
</feature>
<feature type="compositionally biased region" description="Acidic residues" evidence="1">
    <location>
        <begin position="2674"/>
        <end position="2683"/>
    </location>
</feature>
<feature type="compositionally biased region" description="Polar residues" evidence="1">
    <location>
        <begin position="3183"/>
        <end position="3193"/>
    </location>
</feature>
<evidence type="ECO:0000259" key="3">
    <source>
        <dbReference type="Pfam" id="PF25281"/>
    </source>
</evidence>
<comment type="caution">
    <text evidence="4">The sequence shown here is derived from an EMBL/GenBank/DDBJ whole genome shotgun (WGS) entry which is preliminary data.</text>
</comment>
<feature type="compositionally biased region" description="Polar residues" evidence="1">
    <location>
        <begin position="3154"/>
        <end position="3175"/>
    </location>
</feature>
<proteinExistence type="predicted"/>
<feature type="region of interest" description="Disordered" evidence="1">
    <location>
        <begin position="632"/>
        <end position="814"/>
    </location>
</feature>
<keyword evidence="5" id="KW-1185">Reference proteome</keyword>
<feature type="compositionally biased region" description="Polar residues" evidence="1">
    <location>
        <begin position="3094"/>
        <end position="3117"/>
    </location>
</feature>
<feature type="region of interest" description="Disordered" evidence="1">
    <location>
        <begin position="2710"/>
        <end position="2781"/>
    </location>
</feature>
<feature type="compositionally biased region" description="Basic and acidic residues" evidence="1">
    <location>
        <begin position="805"/>
        <end position="814"/>
    </location>
</feature>
<feature type="compositionally biased region" description="Basic and acidic residues" evidence="1">
    <location>
        <begin position="1350"/>
        <end position="1362"/>
    </location>
</feature>
<evidence type="ECO:0000259" key="2">
    <source>
        <dbReference type="Pfam" id="PF23415"/>
    </source>
</evidence>
<feature type="compositionally biased region" description="Polar residues" evidence="1">
    <location>
        <begin position="526"/>
        <end position="545"/>
    </location>
</feature>
<gene>
    <name evidence="4" type="ORF">RUM44_005980</name>
</gene>
<feature type="compositionally biased region" description="Basic and acidic residues" evidence="1">
    <location>
        <begin position="905"/>
        <end position="924"/>
    </location>
</feature>
<reference evidence="4 5" key="1">
    <citation type="submission" date="2023-09" db="EMBL/GenBank/DDBJ databases">
        <title>Genomes of two closely related lineages of the louse Polyplax serrata with different host specificities.</title>
        <authorList>
            <person name="Martinu J."/>
            <person name="Tarabai H."/>
            <person name="Stefka J."/>
            <person name="Hypsa V."/>
        </authorList>
    </citation>
    <scope>NUCLEOTIDE SEQUENCE [LARGE SCALE GENOMIC DNA]</scope>
    <source>
        <strain evidence="4">98ZLc_SE</strain>
    </source>
</reference>
<feature type="compositionally biased region" description="Basic and acidic residues" evidence="1">
    <location>
        <begin position="632"/>
        <end position="642"/>
    </location>
</feature>
<feature type="compositionally biased region" description="Polar residues" evidence="1">
    <location>
        <begin position="2081"/>
        <end position="2090"/>
    </location>
</feature>
<feature type="compositionally biased region" description="Basic and acidic residues" evidence="1">
    <location>
        <begin position="546"/>
        <end position="555"/>
    </location>
</feature>
<feature type="compositionally biased region" description="Basic and acidic residues" evidence="1">
    <location>
        <begin position="1749"/>
        <end position="1764"/>
    </location>
</feature>
<feature type="compositionally biased region" description="Polar residues" evidence="1">
    <location>
        <begin position="1448"/>
        <end position="1462"/>
    </location>
</feature>
<feature type="compositionally biased region" description="Polar residues" evidence="1">
    <location>
        <begin position="2171"/>
        <end position="2181"/>
    </location>
</feature>
<feature type="compositionally biased region" description="Basic and acidic residues" evidence="1">
    <location>
        <begin position="649"/>
        <end position="684"/>
    </location>
</feature>
<organism evidence="4 5">
    <name type="scientific">Polyplax serrata</name>
    <name type="common">Common mouse louse</name>
    <dbReference type="NCBI Taxonomy" id="468196"/>
    <lineage>
        <taxon>Eukaryota</taxon>
        <taxon>Metazoa</taxon>
        <taxon>Ecdysozoa</taxon>
        <taxon>Arthropoda</taxon>
        <taxon>Hexapoda</taxon>
        <taxon>Insecta</taxon>
        <taxon>Pterygota</taxon>
        <taxon>Neoptera</taxon>
        <taxon>Paraneoptera</taxon>
        <taxon>Psocodea</taxon>
        <taxon>Troctomorpha</taxon>
        <taxon>Phthiraptera</taxon>
        <taxon>Anoplura</taxon>
        <taxon>Polyplacidae</taxon>
        <taxon>Polyplax</taxon>
    </lineage>
</organism>
<feature type="compositionally biased region" description="Basic and acidic residues" evidence="1">
    <location>
        <begin position="2206"/>
        <end position="2216"/>
    </location>
</feature>
<feature type="compositionally biased region" description="Polar residues" evidence="1">
    <location>
        <begin position="1886"/>
        <end position="1905"/>
    </location>
</feature>
<feature type="compositionally biased region" description="Basic and acidic residues" evidence="1">
    <location>
        <begin position="936"/>
        <end position="956"/>
    </location>
</feature>
<feature type="compositionally biased region" description="Polar residues" evidence="1">
    <location>
        <begin position="2284"/>
        <end position="2295"/>
    </location>
</feature>
<feature type="compositionally biased region" description="Basic and acidic residues" evidence="1">
    <location>
        <begin position="2508"/>
        <end position="2522"/>
    </location>
</feature>
<feature type="compositionally biased region" description="Basic and acidic residues" evidence="1">
    <location>
        <begin position="1673"/>
        <end position="1684"/>
    </location>
</feature>
<feature type="compositionally biased region" description="Polar residues" evidence="1">
    <location>
        <begin position="1548"/>
        <end position="1560"/>
    </location>
</feature>
<feature type="compositionally biased region" description="Low complexity" evidence="1">
    <location>
        <begin position="2766"/>
        <end position="2778"/>
    </location>
</feature>
<feature type="compositionally biased region" description="Polar residues" evidence="1">
    <location>
        <begin position="1997"/>
        <end position="2009"/>
    </location>
</feature>
<feature type="compositionally biased region" description="Basic and acidic residues" evidence="1">
    <location>
        <begin position="1979"/>
        <end position="1994"/>
    </location>
</feature>
<feature type="compositionally biased region" description="Basic and acidic residues" evidence="1">
    <location>
        <begin position="1536"/>
        <end position="1545"/>
    </location>
</feature>
<evidence type="ECO:0000313" key="4">
    <source>
        <dbReference type="EMBL" id="KAK6631453.1"/>
    </source>
</evidence>
<dbReference type="InterPro" id="IPR056617">
    <property type="entry name" value="MAP1B/S_N"/>
</dbReference>
<name>A0ABR1AYM3_POLSC</name>
<evidence type="ECO:0000256" key="1">
    <source>
        <dbReference type="SAM" id="MobiDB-lite"/>
    </source>
</evidence>
<feature type="compositionally biased region" description="Basic and acidic residues" evidence="1">
    <location>
        <begin position="1416"/>
        <end position="1434"/>
    </location>
</feature>